<dbReference type="AlphaFoldDB" id="A0A4C1UAW7"/>
<gene>
    <name evidence="1" type="ORF">EVAR_82392_1</name>
</gene>
<name>A0A4C1UAW7_EUMVA</name>
<evidence type="ECO:0000313" key="2">
    <source>
        <dbReference type="Proteomes" id="UP000299102"/>
    </source>
</evidence>
<sequence>MEAELKTELRNKLKLKSATDLKVKPITGSKLNWIELEFGPETKECGTENKRDLKARLTLSASRGRARVRVVYAPPQESAALSLQPCAEREQ</sequence>
<proteinExistence type="predicted"/>
<keyword evidence="2" id="KW-1185">Reference proteome</keyword>
<dbReference type="Proteomes" id="UP000299102">
    <property type="component" value="Unassembled WGS sequence"/>
</dbReference>
<dbReference type="EMBL" id="BGZK01000148">
    <property type="protein sequence ID" value="GBP23227.1"/>
    <property type="molecule type" value="Genomic_DNA"/>
</dbReference>
<evidence type="ECO:0000313" key="1">
    <source>
        <dbReference type="EMBL" id="GBP23227.1"/>
    </source>
</evidence>
<accession>A0A4C1UAW7</accession>
<reference evidence="1 2" key="1">
    <citation type="journal article" date="2019" name="Commun. Biol.">
        <title>The bagworm genome reveals a unique fibroin gene that provides high tensile strength.</title>
        <authorList>
            <person name="Kono N."/>
            <person name="Nakamura H."/>
            <person name="Ohtoshi R."/>
            <person name="Tomita M."/>
            <person name="Numata K."/>
            <person name="Arakawa K."/>
        </authorList>
    </citation>
    <scope>NUCLEOTIDE SEQUENCE [LARGE SCALE GENOMIC DNA]</scope>
</reference>
<organism evidence="1 2">
    <name type="scientific">Eumeta variegata</name>
    <name type="common">Bagworm moth</name>
    <name type="synonym">Eumeta japonica</name>
    <dbReference type="NCBI Taxonomy" id="151549"/>
    <lineage>
        <taxon>Eukaryota</taxon>
        <taxon>Metazoa</taxon>
        <taxon>Ecdysozoa</taxon>
        <taxon>Arthropoda</taxon>
        <taxon>Hexapoda</taxon>
        <taxon>Insecta</taxon>
        <taxon>Pterygota</taxon>
        <taxon>Neoptera</taxon>
        <taxon>Endopterygota</taxon>
        <taxon>Lepidoptera</taxon>
        <taxon>Glossata</taxon>
        <taxon>Ditrysia</taxon>
        <taxon>Tineoidea</taxon>
        <taxon>Psychidae</taxon>
        <taxon>Oiketicinae</taxon>
        <taxon>Eumeta</taxon>
    </lineage>
</organism>
<comment type="caution">
    <text evidence="1">The sequence shown here is derived from an EMBL/GenBank/DDBJ whole genome shotgun (WGS) entry which is preliminary data.</text>
</comment>
<protein>
    <submittedName>
        <fullName evidence="1">Uncharacterized protein</fullName>
    </submittedName>
</protein>